<dbReference type="SUPFAM" id="SSF54373">
    <property type="entry name" value="FAD-linked reductases, C-terminal domain"/>
    <property type="match status" value="1"/>
</dbReference>
<accession>A0ABN8N3L4</accession>
<dbReference type="PIRSF" id="PIRSF000137">
    <property type="entry name" value="Alcohol_oxidase"/>
    <property type="match status" value="1"/>
</dbReference>
<keyword evidence="7" id="KW-1185">Reference proteome</keyword>
<dbReference type="EMBL" id="CALNXK010000008">
    <property type="protein sequence ID" value="CAH3040804.1"/>
    <property type="molecule type" value="Genomic_DNA"/>
</dbReference>
<dbReference type="PROSITE" id="PS51257">
    <property type="entry name" value="PROKAR_LIPOPROTEIN"/>
    <property type="match status" value="1"/>
</dbReference>
<dbReference type="InterPro" id="IPR000172">
    <property type="entry name" value="GMC_OxRdtase_N"/>
</dbReference>
<evidence type="ECO:0000313" key="7">
    <source>
        <dbReference type="Proteomes" id="UP001159405"/>
    </source>
</evidence>
<dbReference type="PANTHER" id="PTHR11552">
    <property type="entry name" value="GLUCOSE-METHANOL-CHOLINE GMC OXIDOREDUCTASE"/>
    <property type="match status" value="1"/>
</dbReference>
<dbReference type="InterPro" id="IPR012132">
    <property type="entry name" value="GMC_OxRdtase"/>
</dbReference>
<keyword evidence="4" id="KW-0274">FAD</keyword>
<comment type="similarity">
    <text evidence="2">Belongs to the GMC oxidoreductase family.</text>
</comment>
<evidence type="ECO:0000256" key="1">
    <source>
        <dbReference type="ARBA" id="ARBA00001974"/>
    </source>
</evidence>
<comment type="cofactor">
    <cofactor evidence="1">
        <name>FAD</name>
        <dbReference type="ChEBI" id="CHEBI:57692"/>
    </cofactor>
</comment>
<dbReference type="PANTHER" id="PTHR11552:SF147">
    <property type="entry name" value="CHOLINE DEHYDROGENASE, MITOCHONDRIAL"/>
    <property type="match status" value="1"/>
</dbReference>
<feature type="domain" description="Glucose-methanol-choline oxidoreductase N-terminal" evidence="5">
    <location>
        <begin position="335"/>
        <end position="349"/>
    </location>
</feature>
<dbReference type="Gene3D" id="3.30.560.10">
    <property type="entry name" value="Glucose Oxidase, domain 3"/>
    <property type="match status" value="1"/>
</dbReference>
<dbReference type="Proteomes" id="UP001159405">
    <property type="component" value="Unassembled WGS sequence"/>
</dbReference>
<protein>
    <recommendedName>
        <fullName evidence="5">Glucose-methanol-choline oxidoreductase N-terminal domain-containing protein</fullName>
    </recommendedName>
</protein>
<dbReference type="Pfam" id="PF00732">
    <property type="entry name" value="GMC_oxred_N"/>
    <property type="match status" value="1"/>
</dbReference>
<dbReference type="Gene3D" id="3.50.50.60">
    <property type="entry name" value="FAD/NAD(P)-binding domain"/>
    <property type="match status" value="1"/>
</dbReference>
<name>A0ABN8N3L4_9CNID</name>
<evidence type="ECO:0000256" key="2">
    <source>
        <dbReference type="ARBA" id="ARBA00010790"/>
    </source>
</evidence>
<dbReference type="InterPro" id="IPR036188">
    <property type="entry name" value="FAD/NAD-bd_sf"/>
</dbReference>
<evidence type="ECO:0000259" key="5">
    <source>
        <dbReference type="PROSITE" id="PS00624"/>
    </source>
</evidence>
<evidence type="ECO:0000256" key="3">
    <source>
        <dbReference type="ARBA" id="ARBA00022630"/>
    </source>
</evidence>
<proteinExistence type="inferred from homology"/>
<dbReference type="InterPro" id="IPR007867">
    <property type="entry name" value="GMC_OxRtase_C"/>
</dbReference>
<comment type="caution">
    <text evidence="6">The sequence shown here is derived from an EMBL/GenBank/DDBJ whole genome shotgun (WGS) entry which is preliminary data.</text>
</comment>
<dbReference type="PROSITE" id="PS00624">
    <property type="entry name" value="GMC_OXRED_2"/>
    <property type="match status" value="1"/>
</dbReference>
<dbReference type="Pfam" id="PF05199">
    <property type="entry name" value="GMC_oxred_C"/>
    <property type="match status" value="1"/>
</dbReference>
<reference evidence="6 7" key="1">
    <citation type="submission" date="2022-05" db="EMBL/GenBank/DDBJ databases">
        <authorList>
            <consortium name="Genoscope - CEA"/>
            <person name="William W."/>
        </authorList>
    </citation>
    <scope>NUCLEOTIDE SEQUENCE [LARGE SCALE GENOMIC DNA]</scope>
</reference>
<evidence type="ECO:0000313" key="6">
    <source>
        <dbReference type="EMBL" id="CAH3040804.1"/>
    </source>
</evidence>
<keyword evidence="3" id="KW-0285">Flavoprotein</keyword>
<gene>
    <name evidence="6" type="ORF">PLOB_00045449</name>
</gene>
<sequence length="669" mass="74861">MINRWFAFGVLLCVGISCFNFDRGILNLFVSATATPSTKECDFIVVGGGTGGLALATRLAEIESWEVCVVERGPKEGPMPGWSTNSYKWTSPHDPVWLTEPTLRTMETVHQVAKNVNKDGRIIYIPRWRGRGGTSRVYGSIVRRPSPEVLKLWPEGWKHDELLPYYKKSEDHYCHYDTEQSSDITPADCKYWHGKGGPMQVNPLLKEVFAAFPKAMTTVCEYKNMPWGGYAGDYNGPLNARASCSTFQQFKDRTNKNYYPAKTARKDRAAKTARGSSYTGYFKYNKRQPTIIFNAPVTKILFDDTPTAIGVVYLDSTTGKTQELRARKEVILAGGAFDTPHLLQVSGVGPRDLLDKIKVPLVVENPYVGEHLWDHISVPYVLKLSDAADNLPESVNIDGTEHNDTAALFYINGPFSWILHLRSNVKERQPQDMTDVQLYVMGNSSLFDETEALCTTSSKTGTDTSDGSREGTIRIIDQWPEYRGSVKAQTSSIFDKPVLDYGWDYKLDNKVSPNFTKVAKVVRSQIRLLREIFFGEKASEVSKTFQGLVLDEVEPGLDKVTDEELDVWMRGMFVSALHPACTCKMPDCVDEFLGVKGVSNLRICDTSAFATQIDGNPVATIFAMSEKLADMLKKKYLDDLDEKSCTKTKGKKSNLIEADSSDSNDNCFD</sequence>
<dbReference type="SUPFAM" id="SSF51905">
    <property type="entry name" value="FAD/NAD(P)-binding domain"/>
    <property type="match status" value="1"/>
</dbReference>
<evidence type="ECO:0000256" key="4">
    <source>
        <dbReference type="ARBA" id="ARBA00022827"/>
    </source>
</evidence>
<organism evidence="6 7">
    <name type="scientific">Porites lobata</name>
    <dbReference type="NCBI Taxonomy" id="104759"/>
    <lineage>
        <taxon>Eukaryota</taxon>
        <taxon>Metazoa</taxon>
        <taxon>Cnidaria</taxon>
        <taxon>Anthozoa</taxon>
        <taxon>Hexacorallia</taxon>
        <taxon>Scleractinia</taxon>
        <taxon>Fungiina</taxon>
        <taxon>Poritidae</taxon>
        <taxon>Porites</taxon>
    </lineage>
</organism>